<comment type="caution">
    <text evidence="2">The sequence shown here is derived from an EMBL/GenBank/DDBJ whole genome shotgun (WGS) entry which is preliminary data.</text>
</comment>
<evidence type="ECO:0000313" key="2">
    <source>
        <dbReference type="EMBL" id="TDX02336.1"/>
    </source>
</evidence>
<feature type="chain" id="PRO_5020774269" evidence="1">
    <location>
        <begin position="20"/>
        <end position="163"/>
    </location>
</feature>
<sequence length="163" mass="17872">MKRLTLFACVFLMAAVSQAQLRPKVTCGDITVDLLNGTINGMKPNNGFAEFQKTVPCSTGSDPAGKCGAVIYYKDKDVAFYADRKYFEIGPHFKGKMTLRVLGAPRNILFKYLGNPKVKDALWDAYETQYGTLVLHYTAAGAAGRVKLIQMSTLGTDDLSLCE</sequence>
<organism evidence="2 3">
    <name type="scientific">Dinghuibacter silviterrae</name>
    <dbReference type="NCBI Taxonomy" id="1539049"/>
    <lineage>
        <taxon>Bacteria</taxon>
        <taxon>Pseudomonadati</taxon>
        <taxon>Bacteroidota</taxon>
        <taxon>Chitinophagia</taxon>
        <taxon>Chitinophagales</taxon>
        <taxon>Chitinophagaceae</taxon>
        <taxon>Dinghuibacter</taxon>
    </lineage>
</organism>
<reference evidence="2 3" key="1">
    <citation type="submission" date="2019-03" db="EMBL/GenBank/DDBJ databases">
        <title>Genomic Encyclopedia of Type Strains, Phase IV (KMG-IV): sequencing the most valuable type-strain genomes for metagenomic binning, comparative biology and taxonomic classification.</title>
        <authorList>
            <person name="Goeker M."/>
        </authorList>
    </citation>
    <scope>NUCLEOTIDE SEQUENCE [LARGE SCALE GENOMIC DNA]</scope>
    <source>
        <strain evidence="2 3">DSM 100059</strain>
    </source>
</reference>
<accession>A0A4R8DW90</accession>
<dbReference type="EMBL" id="SODV01000001">
    <property type="protein sequence ID" value="TDX02336.1"/>
    <property type="molecule type" value="Genomic_DNA"/>
</dbReference>
<dbReference type="AlphaFoldDB" id="A0A4R8DW90"/>
<feature type="signal peptide" evidence="1">
    <location>
        <begin position="1"/>
        <end position="19"/>
    </location>
</feature>
<dbReference type="Proteomes" id="UP000294498">
    <property type="component" value="Unassembled WGS sequence"/>
</dbReference>
<evidence type="ECO:0000313" key="3">
    <source>
        <dbReference type="Proteomes" id="UP000294498"/>
    </source>
</evidence>
<dbReference type="RefSeq" id="WP_133994953.1">
    <property type="nucleotide sequence ID" value="NZ_SODV01000001.1"/>
</dbReference>
<protein>
    <submittedName>
        <fullName evidence="2">Uncharacterized protein</fullName>
    </submittedName>
</protein>
<proteinExistence type="predicted"/>
<gene>
    <name evidence="2" type="ORF">EDB95_3394</name>
</gene>
<evidence type="ECO:0000256" key="1">
    <source>
        <dbReference type="SAM" id="SignalP"/>
    </source>
</evidence>
<name>A0A4R8DW90_9BACT</name>
<keyword evidence="3" id="KW-1185">Reference proteome</keyword>
<dbReference type="OrthoDB" id="661790at2"/>
<keyword evidence="1" id="KW-0732">Signal</keyword>